<dbReference type="AlphaFoldDB" id="A0A835TAX5"/>
<protein>
    <submittedName>
        <fullName evidence="3">Uncharacterized protein</fullName>
    </submittedName>
</protein>
<evidence type="ECO:0000256" key="2">
    <source>
        <dbReference type="SAM" id="MobiDB-lite"/>
    </source>
</evidence>
<evidence type="ECO:0000313" key="4">
    <source>
        <dbReference type="Proteomes" id="UP000650467"/>
    </source>
</evidence>
<accession>A0A835TAX5</accession>
<comment type="caution">
    <text evidence="3">The sequence shown here is derived from an EMBL/GenBank/DDBJ whole genome shotgun (WGS) entry which is preliminary data.</text>
</comment>
<dbReference type="Proteomes" id="UP000650467">
    <property type="component" value="Unassembled WGS sequence"/>
</dbReference>
<proteinExistence type="predicted"/>
<organism evidence="3 4">
    <name type="scientific">Chlamydomonas incerta</name>
    <dbReference type="NCBI Taxonomy" id="51695"/>
    <lineage>
        <taxon>Eukaryota</taxon>
        <taxon>Viridiplantae</taxon>
        <taxon>Chlorophyta</taxon>
        <taxon>core chlorophytes</taxon>
        <taxon>Chlorophyceae</taxon>
        <taxon>CS clade</taxon>
        <taxon>Chlamydomonadales</taxon>
        <taxon>Chlamydomonadaceae</taxon>
        <taxon>Chlamydomonas</taxon>
    </lineage>
</organism>
<feature type="coiled-coil region" evidence="1">
    <location>
        <begin position="48"/>
        <end position="75"/>
    </location>
</feature>
<feature type="compositionally biased region" description="Low complexity" evidence="2">
    <location>
        <begin position="161"/>
        <end position="196"/>
    </location>
</feature>
<evidence type="ECO:0000313" key="3">
    <source>
        <dbReference type="EMBL" id="KAG2440701.1"/>
    </source>
</evidence>
<keyword evidence="1" id="KW-0175">Coiled coil</keyword>
<evidence type="ECO:0000256" key="1">
    <source>
        <dbReference type="SAM" id="Coils"/>
    </source>
</evidence>
<feature type="region of interest" description="Disordered" evidence="2">
    <location>
        <begin position="155"/>
        <end position="196"/>
    </location>
</feature>
<dbReference type="EMBL" id="JAEHOC010000006">
    <property type="protein sequence ID" value="KAG2440701.1"/>
    <property type="molecule type" value="Genomic_DNA"/>
</dbReference>
<name>A0A835TAX5_CHLIN</name>
<gene>
    <name evidence="3" type="ORF">HXX76_003559</name>
</gene>
<dbReference type="OrthoDB" id="536928at2759"/>
<feature type="coiled-coil region" evidence="1">
    <location>
        <begin position="221"/>
        <end position="303"/>
    </location>
</feature>
<sequence length="338" mass="36148">MRGAAHRPCSAHARVPAVYRPVNPADTKPVGYHGLHVCQSYTGGASASAATTQKLELLRKELKALEGERDTAVATAESCARTCVRLSDMSRLLEDLALEKVKQGDDAGAKQVLQEKNSLKEIIESSNNKAQANFALAGKLATLIGDKHNQLLDLMGGTSTGAGSTSNAGGRSWPEPASSPAPRASSAAGASSSTSWATGAGVGAGAGAGVGGYEMPWQKSLQEAQQRVRQAEAEATKMGRLAALSAEDSIQAARDRLAERQAEMGVGAGSNGESILQARDRLRRTAEESIQEARARLREQDVQILEYCRRIVARYRRGEYVTEQELEFAFEQLERRLL</sequence>
<keyword evidence="4" id="KW-1185">Reference proteome</keyword>
<reference evidence="3" key="1">
    <citation type="journal article" date="2020" name="bioRxiv">
        <title>Comparative genomics of Chlamydomonas.</title>
        <authorList>
            <person name="Craig R.J."/>
            <person name="Hasan A.R."/>
            <person name="Ness R.W."/>
            <person name="Keightley P.D."/>
        </authorList>
    </citation>
    <scope>NUCLEOTIDE SEQUENCE</scope>
    <source>
        <strain evidence="3">SAG 7.73</strain>
    </source>
</reference>